<comment type="caution">
    <text evidence="2">The sequence shown here is derived from an EMBL/GenBank/DDBJ whole genome shotgun (WGS) entry which is preliminary data.</text>
</comment>
<feature type="transmembrane region" description="Helical" evidence="1">
    <location>
        <begin position="5"/>
        <end position="22"/>
    </location>
</feature>
<name>U6SMN8_9BACI</name>
<dbReference type="EMBL" id="ATAE01000031">
    <property type="protein sequence ID" value="ERN52838.1"/>
    <property type="molecule type" value="Genomic_DNA"/>
</dbReference>
<evidence type="ECO:0000313" key="3">
    <source>
        <dbReference type="Proteomes" id="UP000017170"/>
    </source>
</evidence>
<evidence type="ECO:0000313" key="2">
    <source>
        <dbReference type="EMBL" id="ERN52838.1"/>
    </source>
</evidence>
<organism evidence="2 3">
    <name type="scientific">Alkalihalophilus marmarensis DSM 21297</name>
    <dbReference type="NCBI Taxonomy" id="1188261"/>
    <lineage>
        <taxon>Bacteria</taxon>
        <taxon>Bacillati</taxon>
        <taxon>Bacillota</taxon>
        <taxon>Bacilli</taxon>
        <taxon>Bacillales</taxon>
        <taxon>Bacillaceae</taxon>
        <taxon>Alkalihalophilus</taxon>
    </lineage>
</organism>
<gene>
    <name evidence="2" type="ORF">A33I_14195</name>
</gene>
<dbReference type="RefSeq" id="WP_022628470.1">
    <property type="nucleotide sequence ID" value="NZ_ATAE01000031.1"/>
</dbReference>
<feature type="transmembrane region" description="Helical" evidence="1">
    <location>
        <begin position="115"/>
        <end position="140"/>
    </location>
</feature>
<accession>U6SMN8</accession>
<sequence>MVGFIFKFSLFIFPFLIFFYVVPDYQKIQNLNDVLLGSIALGSASVGFFIAGISILQTSNVSRFYSHLVELQTNKKIIAWLMTAIIYMFLLSVMSLVVLFFLGSGLGWVTLLLHIWLASLVASILSTFLVILYFSFVFLFY</sequence>
<dbReference type="Proteomes" id="UP000017170">
    <property type="component" value="Unassembled WGS sequence"/>
</dbReference>
<keyword evidence="1" id="KW-0812">Transmembrane</keyword>
<feature type="transmembrane region" description="Helical" evidence="1">
    <location>
        <begin position="77"/>
        <end position="103"/>
    </location>
</feature>
<dbReference type="AlphaFoldDB" id="U6SMN8"/>
<feature type="transmembrane region" description="Helical" evidence="1">
    <location>
        <begin position="34"/>
        <end position="56"/>
    </location>
</feature>
<proteinExistence type="predicted"/>
<keyword evidence="1" id="KW-0472">Membrane</keyword>
<keyword evidence="3" id="KW-1185">Reference proteome</keyword>
<keyword evidence="1" id="KW-1133">Transmembrane helix</keyword>
<protein>
    <submittedName>
        <fullName evidence="2">Uncharacterized protein</fullName>
    </submittedName>
</protein>
<reference evidence="2 3" key="1">
    <citation type="journal article" date="2013" name="Genome Announc.">
        <title>Genome Sequence of the Extreme Obligate Alkaliphile Bacillus marmarensis Strain DSM 21297.</title>
        <authorList>
            <person name="Wernick D.G."/>
            <person name="Choi K.Y."/>
            <person name="Tat C.A."/>
            <person name="Lafontaine Rivera J.G."/>
            <person name="Liao J.C."/>
        </authorList>
    </citation>
    <scope>NUCLEOTIDE SEQUENCE [LARGE SCALE GENOMIC DNA]</scope>
    <source>
        <strain evidence="2 3">DSM 21297</strain>
    </source>
</reference>
<evidence type="ECO:0000256" key="1">
    <source>
        <dbReference type="SAM" id="Phobius"/>
    </source>
</evidence>